<reference evidence="7" key="1">
    <citation type="submission" date="2015-08" db="EMBL/GenBank/DDBJ databases">
        <authorList>
            <person name="Varghese N."/>
        </authorList>
    </citation>
    <scope>NUCLEOTIDE SEQUENCE [LARGE SCALE GENOMIC DNA]</scope>
    <source>
        <strain evidence="7">DSM 23407</strain>
    </source>
</reference>
<dbReference type="Gene3D" id="3.10.105.10">
    <property type="entry name" value="Dipeptide-binding Protein, Domain 3"/>
    <property type="match status" value="1"/>
</dbReference>
<dbReference type="InterPro" id="IPR000914">
    <property type="entry name" value="SBP_5_dom"/>
</dbReference>
<dbReference type="AlphaFoldDB" id="A0A0K6HZB5"/>
<dbReference type="PANTHER" id="PTHR30290">
    <property type="entry name" value="PERIPLASMIC BINDING COMPONENT OF ABC TRANSPORTER"/>
    <property type="match status" value="1"/>
</dbReference>
<name>A0A0K6HZB5_9HYPH</name>
<dbReference type="SUPFAM" id="SSF53850">
    <property type="entry name" value="Periplasmic binding protein-like II"/>
    <property type="match status" value="1"/>
</dbReference>
<dbReference type="CDD" id="cd08494">
    <property type="entry name" value="PBP2_NikA_DppA_OppA_like_6"/>
    <property type="match status" value="1"/>
</dbReference>
<keyword evidence="7" id="KW-1185">Reference proteome</keyword>
<evidence type="ECO:0000259" key="5">
    <source>
        <dbReference type="Pfam" id="PF00496"/>
    </source>
</evidence>
<accession>A0A0K6HZB5</accession>
<feature type="chain" id="PRO_5005504675" evidence="4">
    <location>
        <begin position="31"/>
        <end position="500"/>
    </location>
</feature>
<dbReference type="Proteomes" id="UP000183900">
    <property type="component" value="Unassembled WGS sequence"/>
</dbReference>
<dbReference type="OrthoDB" id="9803988at2"/>
<sequence>MTRISALGLRRMALCSLSTFAILAAVPAEAARKDVTLGVRLEPPHLDPTAGAAAAIDEVVFINLFEGLTQVAADGTVKPALAESWTISDDGKTYTFKLREGVTFHDGTSFDAGDVKFSLERAKADGSVNAQKARFEAIDSVEASSASEVIITLKQPVGDFITLLGTGDAVIVAPESAETNKTAPVGTGPFRFGQWVQGDRVELQKNADYWGTPVKLDKAVFKFIGDNAASFSALMSGDVDGFPIYPAPENLPQFEADPRFAVVVGTTEGETVLATNNSRKPFDDLRVRQAIAHLIDRQALIEGAQFGYGTPIGSHFAPHAPAYEDLTGTYPFDVEKAKALLAEAGYADGFKATLKLPPPAYARRSGEILAAQFKEAGIELEIIPLEWAQWLEQVFKGKDYDLSIVAHTEANDIDIYGRDDYYFNYKNPAFNELMAKVSVTSDEAERNALLRQAQEMLAKDAVNGFLFQLPKTGVWDVKLKGLWENAPVQANDLTGVYWED</sequence>
<dbReference type="GO" id="GO:0030288">
    <property type="term" value="C:outer membrane-bounded periplasmic space"/>
    <property type="evidence" value="ECO:0007669"/>
    <property type="project" value="UniProtKB-ARBA"/>
</dbReference>
<feature type="signal peptide" evidence="4">
    <location>
        <begin position="1"/>
        <end position="30"/>
    </location>
</feature>
<evidence type="ECO:0000256" key="1">
    <source>
        <dbReference type="ARBA" id="ARBA00004418"/>
    </source>
</evidence>
<evidence type="ECO:0000256" key="4">
    <source>
        <dbReference type="SAM" id="SignalP"/>
    </source>
</evidence>
<dbReference type="GO" id="GO:1904680">
    <property type="term" value="F:peptide transmembrane transporter activity"/>
    <property type="evidence" value="ECO:0007669"/>
    <property type="project" value="TreeGrafter"/>
</dbReference>
<evidence type="ECO:0000256" key="2">
    <source>
        <dbReference type="ARBA" id="ARBA00005695"/>
    </source>
</evidence>
<dbReference type="RefSeq" id="WP_055455647.1">
    <property type="nucleotide sequence ID" value="NZ_CYHE01000005.1"/>
</dbReference>
<dbReference type="InterPro" id="IPR030678">
    <property type="entry name" value="Peptide/Ni-bd"/>
</dbReference>
<evidence type="ECO:0000313" key="6">
    <source>
        <dbReference type="EMBL" id="CUA96382.1"/>
    </source>
</evidence>
<dbReference type="PANTHER" id="PTHR30290:SF38">
    <property type="entry name" value="D,D-DIPEPTIDE-BINDING PERIPLASMIC PROTEIN DDPA-RELATED"/>
    <property type="match status" value="1"/>
</dbReference>
<dbReference type="Pfam" id="PF00496">
    <property type="entry name" value="SBP_bac_5"/>
    <property type="match status" value="1"/>
</dbReference>
<dbReference type="Gene3D" id="3.40.190.10">
    <property type="entry name" value="Periplasmic binding protein-like II"/>
    <property type="match status" value="1"/>
</dbReference>
<dbReference type="GO" id="GO:0015833">
    <property type="term" value="P:peptide transport"/>
    <property type="evidence" value="ECO:0007669"/>
    <property type="project" value="TreeGrafter"/>
</dbReference>
<gene>
    <name evidence="6" type="ORF">Ga0061067_105136</name>
</gene>
<evidence type="ECO:0000256" key="3">
    <source>
        <dbReference type="ARBA" id="ARBA00022729"/>
    </source>
</evidence>
<comment type="subcellular location">
    <subcellularLocation>
        <location evidence="1">Periplasm</location>
    </subcellularLocation>
</comment>
<feature type="domain" description="Solute-binding protein family 5" evidence="5">
    <location>
        <begin position="76"/>
        <end position="410"/>
    </location>
</feature>
<proteinExistence type="inferred from homology"/>
<dbReference type="InterPro" id="IPR039424">
    <property type="entry name" value="SBP_5"/>
</dbReference>
<dbReference type="PIRSF" id="PIRSF002741">
    <property type="entry name" value="MppA"/>
    <property type="match status" value="1"/>
</dbReference>
<keyword evidence="3 4" id="KW-0732">Signal</keyword>
<comment type="similarity">
    <text evidence="2">Belongs to the bacterial solute-binding protein 5 family.</text>
</comment>
<organism evidence="6 7">
    <name type="scientific">Pannonibacter indicus</name>
    <dbReference type="NCBI Taxonomy" id="466044"/>
    <lineage>
        <taxon>Bacteria</taxon>
        <taxon>Pseudomonadati</taxon>
        <taxon>Pseudomonadota</taxon>
        <taxon>Alphaproteobacteria</taxon>
        <taxon>Hyphomicrobiales</taxon>
        <taxon>Stappiaceae</taxon>
        <taxon>Pannonibacter</taxon>
    </lineage>
</organism>
<evidence type="ECO:0000313" key="7">
    <source>
        <dbReference type="Proteomes" id="UP000183900"/>
    </source>
</evidence>
<dbReference type="Gene3D" id="3.90.76.10">
    <property type="entry name" value="Dipeptide-binding Protein, Domain 1"/>
    <property type="match status" value="1"/>
</dbReference>
<protein>
    <submittedName>
        <fullName evidence="6">ABC-type transport system, periplasmic component</fullName>
    </submittedName>
</protein>
<dbReference type="GO" id="GO:0043190">
    <property type="term" value="C:ATP-binding cassette (ABC) transporter complex"/>
    <property type="evidence" value="ECO:0007669"/>
    <property type="project" value="InterPro"/>
</dbReference>
<dbReference type="EMBL" id="CYHE01000005">
    <property type="protein sequence ID" value="CUA96382.1"/>
    <property type="molecule type" value="Genomic_DNA"/>
</dbReference>